<evidence type="ECO:0000313" key="4">
    <source>
        <dbReference type="EMBL" id="AWK86492.1"/>
    </source>
</evidence>
<keyword evidence="5" id="KW-1185">Reference proteome</keyword>
<dbReference type="GO" id="GO:0033897">
    <property type="term" value="F:ribonuclease T2 activity"/>
    <property type="evidence" value="ECO:0007669"/>
    <property type="project" value="InterPro"/>
</dbReference>
<keyword evidence="3" id="KW-0732">Signal</keyword>
<dbReference type="CDD" id="cd01062">
    <property type="entry name" value="RNase_T2_prok"/>
    <property type="match status" value="1"/>
</dbReference>
<dbReference type="PROSITE" id="PS00531">
    <property type="entry name" value="RNASE_T2_2"/>
    <property type="match status" value="1"/>
</dbReference>
<comment type="similarity">
    <text evidence="1 2">Belongs to the RNase T2 family.</text>
</comment>
<dbReference type="OrthoDB" id="4720638at2"/>
<name>A0A2S2CPT6_9PROT</name>
<reference evidence="5" key="1">
    <citation type="submission" date="2018-05" db="EMBL/GenBank/DDBJ databases">
        <title>Azospirillum thermophila sp. nov., a novel isolated from hot spring.</title>
        <authorList>
            <person name="Zhao Z."/>
        </authorList>
    </citation>
    <scope>NUCLEOTIDE SEQUENCE [LARGE SCALE GENOMIC DNA]</scope>
    <source>
        <strain evidence="5">CFH 70021</strain>
    </source>
</reference>
<dbReference type="Gene3D" id="3.90.730.10">
    <property type="entry name" value="Ribonuclease T2-like"/>
    <property type="match status" value="1"/>
</dbReference>
<dbReference type="AlphaFoldDB" id="A0A2S2CPT6"/>
<dbReference type="PANTHER" id="PTHR11240:SF22">
    <property type="entry name" value="RIBONUCLEASE T2"/>
    <property type="match status" value="1"/>
</dbReference>
<evidence type="ECO:0000256" key="2">
    <source>
        <dbReference type="RuleBase" id="RU004328"/>
    </source>
</evidence>
<dbReference type="SUPFAM" id="SSF55895">
    <property type="entry name" value="Ribonuclease Rh-like"/>
    <property type="match status" value="1"/>
</dbReference>
<dbReference type="KEGG" id="azz:DEW08_09785"/>
<dbReference type="Pfam" id="PF00445">
    <property type="entry name" value="Ribonuclease_T2"/>
    <property type="match status" value="1"/>
</dbReference>
<dbReference type="InterPro" id="IPR018188">
    <property type="entry name" value="RNase_T2_His_AS_1"/>
</dbReference>
<dbReference type="Proteomes" id="UP000245629">
    <property type="component" value="Chromosome 2"/>
</dbReference>
<accession>A0A2S2CPT6</accession>
<sequence length="229" mass="24567">MRIVVAAAMSALVAVLSWAGPSWAQRRAEPGSFDYYVLSLSWSPTHCARTKAEADPDQCGADRNFGFIVHGLWPQNKDGGYPATCTRDRTVPKAVVDQTMPIMPSVGLIAYQWSKHGTCSGLGAADYFARLRAAHGKVTIPEALRTPTPGTTLPAPQVERLFLQANPGLTAEGIAVICSKRDVAEVRICMDKDLAFMPCGERIYDRCRRDAVLSATPAAPPAAGAVPGR</sequence>
<dbReference type="GO" id="GO:0006401">
    <property type="term" value="P:RNA catabolic process"/>
    <property type="evidence" value="ECO:0007669"/>
    <property type="project" value="TreeGrafter"/>
</dbReference>
<dbReference type="InterPro" id="IPR001568">
    <property type="entry name" value="RNase_T2-like"/>
</dbReference>
<protein>
    <submittedName>
        <fullName evidence="4">Ribonuclease T</fullName>
    </submittedName>
</protein>
<feature type="signal peptide" evidence="3">
    <location>
        <begin position="1"/>
        <end position="24"/>
    </location>
</feature>
<dbReference type="InterPro" id="IPR036430">
    <property type="entry name" value="RNase_T2-like_sf"/>
</dbReference>
<gene>
    <name evidence="4" type="ORF">DEW08_09785</name>
</gene>
<dbReference type="RefSeq" id="WP_109326619.1">
    <property type="nucleotide sequence ID" value="NZ_CP029353.1"/>
</dbReference>
<evidence type="ECO:0000256" key="1">
    <source>
        <dbReference type="ARBA" id="ARBA00007469"/>
    </source>
</evidence>
<dbReference type="PANTHER" id="PTHR11240">
    <property type="entry name" value="RIBONUCLEASE T2"/>
    <property type="match status" value="1"/>
</dbReference>
<evidence type="ECO:0000313" key="5">
    <source>
        <dbReference type="Proteomes" id="UP000245629"/>
    </source>
</evidence>
<feature type="chain" id="PRO_5015753460" evidence="3">
    <location>
        <begin position="25"/>
        <end position="229"/>
    </location>
</feature>
<dbReference type="PROSITE" id="PS00530">
    <property type="entry name" value="RNASE_T2_1"/>
    <property type="match status" value="1"/>
</dbReference>
<dbReference type="GO" id="GO:0003723">
    <property type="term" value="F:RNA binding"/>
    <property type="evidence" value="ECO:0007669"/>
    <property type="project" value="InterPro"/>
</dbReference>
<evidence type="ECO:0000256" key="3">
    <source>
        <dbReference type="SAM" id="SignalP"/>
    </source>
</evidence>
<organism evidence="4 5">
    <name type="scientific">Azospirillum thermophilum</name>
    <dbReference type="NCBI Taxonomy" id="2202148"/>
    <lineage>
        <taxon>Bacteria</taxon>
        <taxon>Pseudomonadati</taxon>
        <taxon>Pseudomonadota</taxon>
        <taxon>Alphaproteobacteria</taxon>
        <taxon>Rhodospirillales</taxon>
        <taxon>Azospirillaceae</taxon>
        <taxon>Azospirillum</taxon>
    </lineage>
</organism>
<dbReference type="EMBL" id="CP029353">
    <property type="protein sequence ID" value="AWK86492.1"/>
    <property type="molecule type" value="Genomic_DNA"/>
</dbReference>
<dbReference type="InterPro" id="IPR033130">
    <property type="entry name" value="RNase_T2_His_AS_2"/>
</dbReference>
<dbReference type="InterPro" id="IPR039378">
    <property type="entry name" value="RNase_T2_prok"/>
</dbReference>
<proteinExistence type="inferred from homology"/>